<comment type="caution">
    <text evidence="2">The sequence shown here is derived from an EMBL/GenBank/DDBJ whole genome shotgun (WGS) entry which is preliminary data.</text>
</comment>
<feature type="domain" description="Glycosyltransferase 2-like" evidence="1">
    <location>
        <begin position="41"/>
        <end position="148"/>
    </location>
</feature>
<reference evidence="3" key="1">
    <citation type="journal article" date="2019" name="Int. J. Syst. Evol. Microbiol.">
        <title>The Global Catalogue of Microorganisms (GCM) 10K type strain sequencing project: providing services to taxonomists for standard genome sequencing and annotation.</title>
        <authorList>
            <consortium name="The Broad Institute Genomics Platform"/>
            <consortium name="The Broad Institute Genome Sequencing Center for Infectious Disease"/>
            <person name="Wu L."/>
            <person name="Ma J."/>
        </authorList>
    </citation>
    <scope>NUCLEOTIDE SEQUENCE [LARGE SCALE GENOMIC DNA]</scope>
    <source>
        <strain evidence="3">CCM 8931</strain>
    </source>
</reference>
<evidence type="ECO:0000313" key="3">
    <source>
        <dbReference type="Proteomes" id="UP001597188"/>
    </source>
</evidence>
<dbReference type="Proteomes" id="UP001597188">
    <property type="component" value="Unassembled WGS sequence"/>
</dbReference>
<sequence>MFKLWTWCMNLIKFKKQESAEYIEFRKDNQDIKRLSITGLIMVKNQEENIVRTIDSIVPFCDSVIVVDTGSTDSTISKVANTFPDVIRKKLSWKENYGEMRNQCLKFVSNNSWVLFIDSDESLITKCSATELRAFLYKMDIDYPNVDKACTVKQIQPSRNAFVRPERFIKKTKTLYYYGHVHEEPRSKKQTSLLKIDTDMQVMNVGLTKNEYKKFNKDERYVRLLAKNLKDEPDNPRWVSLITPQFLKCGFISRESYIQLLKKCILKNANLDLDEYNLKQGVYLNDLLERLCLEMFFIKDIDKTEKYIKIARKIYPYAVFFQVLEATIFFSNIENKSEKRLKQIIEFTNNTSDEVIDNESEGNEEALNAVVVRLLIHMGKYDQAKEIYEAIDDSFIKDGLSNEAKLFK</sequence>
<keyword evidence="2" id="KW-0808">Transferase</keyword>
<accession>A0ABW4BYU9</accession>
<name>A0ABW4BYU9_9LACO</name>
<dbReference type="InterPro" id="IPR001173">
    <property type="entry name" value="Glyco_trans_2-like"/>
</dbReference>
<organism evidence="2 3">
    <name type="scientific">Lactiplantibacillus songbeiensis</name>
    <dbReference type="NCBI Taxonomy" id="2559920"/>
    <lineage>
        <taxon>Bacteria</taxon>
        <taxon>Bacillati</taxon>
        <taxon>Bacillota</taxon>
        <taxon>Bacilli</taxon>
        <taxon>Lactobacillales</taxon>
        <taxon>Lactobacillaceae</taxon>
        <taxon>Lactiplantibacillus</taxon>
    </lineage>
</organism>
<dbReference type="Pfam" id="PF00535">
    <property type="entry name" value="Glycos_transf_2"/>
    <property type="match status" value="1"/>
</dbReference>
<protein>
    <submittedName>
        <fullName evidence="2">Glycosyltransferase</fullName>
        <ecNumber evidence="2">2.4.-.-</ecNumber>
    </submittedName>
</protein>
<keyword evidence="2" id="KW-0328">Glycosyltransferase</keyword>
<dbReference type="SUPFAM" id="SSF53448">
    <property type="entry name" value="Nucleotide-diphospho-sugar transferases"/>
    <property type="match status" value="1"/>
</dbReference>
<dbReference type="InterPro" id="IPR029044">
    <property type="entry name" value="Nucleotide-diphossugar_trans"/>
</dbReference>
<dbReference type="EC" id="2.4.-.-" evidence="2"/>
<evidence type="ECO:0000313" key="2">
    <source>
        <dbReference type="EMBL" id="MFD1419873.1"/>
    </source>
</evidence>
<evidence type="ECO:0000259" key="1">
    <source>
        <dbReference type="Pfam" id="PF00535"/>
    </source>
</evidence>
<dbReference type="PANTHER" id="PTHR43630">
    <property type="entry name" value="POLY-BETA-1,6-N-ACETYL-D-GLUCOSAMINE SYNTHASE"/>
    <property type="match status" value="1"/>
</dbReference>
<dbReference type="RefSeq" id="WP_137635346.1">
    <property type="nucleotide sequence ID" value="NZ_BJDL01000020.1"/>
</dbReference>
<keyword evidence="3" id="KW-1185">Reference proteome</keyword>
<dbReference type="Gene3D" id="3.90.550.10">
    <property type="entry name" value="Spore Coat Polysaccharide Biosynthesis Protein SpsA, Chain A"/>
    <property type="match status" value="1"/>
</dbReference>
<dbReference type="EMBL" id="JBHTOJ010000008">
    <property type="protein sequence ID" value="MFD1419873.1"/>
    <property type="molecule type" value="Genomic_DNA"/>
</dbReference>
<proteinExistence type="predicted"/>
<dbReference type="PANTHER" id="PTHR43630:SF2">
    <property type="entry name" value="GLYCOSYLTRANSFERASE"/>
    <property type="match status" value="1"/>
</dbReference>
<dbReference type="GO" id="GO:0016757">
    <property type="term" value="F:glycosyltransferase activity"/>
    <property type="evidence" value="ECO:0007669"/>
    <property type="project" value="UniProtKB-KW"/>
</dbReference>
<gene>
    <name evidence="2" type="ORF">ACFQ5L_02735</name>
</gene>